<sequence length="329" mass="35638">MKKLSIVCMIILGLVLLTACGGNSDVAGDGNQTVRINFPTATTTGTLYPLGAAMANVWNTELDNVRVSSQASDGGVHNLNLMRDGDAQISFATSGIMLEALEGTGTFEGRPYEDLRIIAGLYYNPNQFVVRKGSGVTNISQIEGKNFTPGAAGSTVEVETGVLLRAYGIDYPDGIRPHFVGFTEAIDLMRNNQIDGAYIQAGLPTAAVTEMISTADGALLSMDEDIIESLMDDYPWYSRFTIPADAYPNQTEGIDTVAIKMMLMADASVSDDLIYDLMKTFWENVDKPALKDAHRIVEQIKIENAASDLSGMPLHPGAERYYREVGIIE</sequence>
<keyword evidence="3" id="KW-1185">Reference proteome</keyword>
<dbReference type="EMBL" id="CP000724">
    <property type="protein sequence ID" value="ABR46868.1"/>
    <property type="molecule type" value="Genomic_DNA"/>
</dbReference>
<feature type="signal peptide" evidence="1">
    <location>
        <begin position="1"/>
        <end position="19"/>
    </location>
</feature>
<dbReference type="Pfam" id="PF16868">
    <property type="entry name" value="NMT1_3"/>
    <property type="match status" value="1"/>
</dbReference>
<dbReference type="eggNOG" id="COG2358">
    <property type="taxonomic scope" value="Bacteria"/>
</dbReference>
<dbReference type="HOGENOM" id="CLU_033215_4_1_9"/>
<dbReference type="PROSITE" id="PS51257">
    <property type="entry name" value="PROKAR_LIPOPROTEIN"/>
    <property type="match status" value="1"/>
</dbReference>
<dbReference type="RefSeq" id="WP_011971776.1">
    <property type="nucleotide sequence ID" value="NC_009633.1"/>
</dbReference>
<dbReference type="Gene3D" id="3.40.190.10">
    <property type="entry name" value="Periplasmic binding protein-like II"/>
    <property type="match status" value="2"/>
</dbReference>
<dbReference type="InterPro" id="IPR011852">
    <property type="entry name" value="TRAP_TAXI"/>
</dbReference>
<accession>A6TL00</accession>
<dbReference type="AlphaFoldDB" id="A6TL00"/>
<dbReference type="Proteomes" id="UP000001572">
    <property type="component" value="Chromosome"/>
</dbReference>
<dbReference type="OrthoDB" id="9776669at2"/>
<name>A6TL00_ALKMQ</name>
<organism evidence="2 3">
    <name type="scientific">Alkaliphilus metalliredigens (strain QYMF)</name>
    <dbReference type="NCBI Taxonomy" id="293826"/>
    <lineage>
        <taxon>Bacteria</taxon>
        <taxon>Bacillati</taxon>
        <taxon>Bacillota</taxon>
        <taxon>Clostridia</taxon>
        <taxon>Peptostreptococcales</taxon>
        <taxon>Natronincolaceae</taxon>
        <taxon>Alkaliphilus</taxon>
    </lineage>
</organism>
<gene>
    <name evidence="2" type="ordered locus">Amet_0643</name>
</gene>
<keyword evidence="1" id="KW-0732">Signal</keyword>
<evidence type="ECO:0000256" key="1">
    <source>
        <dbReference type="SAM" id="SignalP"/>
    </source>
</evidence>
<dbReference type="CDD" id="cd13520">
    <property type="entry name" value="PBP2_TAXI_TRAP"/>
    <property type="match status" value="1"/>
</dbReference>
<dbReference type="STRING" id="293826.Amet_0643"/>
<dbReference type="SUPFAM" id="SSF53850">
    <property type="entry name" value="Periplasmic binding protein-like II"/>
    <property type="match status" value="1"/>
</dbReference>
<proteinExistence type="predicted"/>
<dbReference type="NCBIfam" id="TIGR02122">
    <property type="entry name" value="TRAP_TAXI"/>
    <property type="match status" value="1"/>
</dbReference>
<evidence type="ECO:0000313" key="3">
    <source>
        <dbReference type="Proteomes" id="UP000001572"/>
    </source>
</evidence>
<reference evidence="3" key="1">
    <citation type="journal article" date="2016" name="Genome Announc.">
        <title>Complete genome sequence of Alkaliphilus metalliredigens strain QYMF, an alkaliphilic and metal-reducing bacterium isolated from borax-contaminated leachate ponds.</title>
        <authorList>
            <person name="Hwang C."/>
            <person name="Copeland A."/>
            <person name="Lucas S."/>
            <person name="Lapidus A."/>
            <person name="Barry K."/>
            <person name="Detter J.C."/>
            <person name="Glavina Del Rio T."/>
            <person name="Hammon N."/>
            <person name="Israni S."/>
            <person name="Dalin E."/>
            <person name="Tice H."/>
            <person name="Pitluck S."/>
            <person name="Chertkov O."/>
            <person name="Brettin T."/>
            <person name="Bruce D."/>
            <person name="Han C."/>
            <person name="Schmutz J."/>
            <person name="Larimer F."/>
            <person name="Land M.L."/>
            <person name="Hauser L."/>
            <person name="Kyrpides N."/>
            <person name="Mikhailova N."/>
            <person name="Ye Q."/>
            <person name="Zhou J."/>
            <person name="Richardson P."/>
            <person name="Fields M.W."/>
        </authorList>
    </citation>
    <scope>NUCLEOTIDE SEQUENCE [LARGE SCALE GENOMIC DNA]</scope>
    <source>
        <strain evidence="3">QYMF</strain>
    </source>
</reference>
<dbReference type="KEGG" id="amt:Amet_0643"/>
<evidence type="ECO:0000313" key="2">
    <source>
        <dbReference type="EMBL" id="ABR46868.1"/>
    </source>
</evidence>
<dbReference type="PANTHER" id="PTHR42941">
    <property type="entry name" value="SLL1037 PROTEIN"/>
    <property type="match status" value="1"/>
</dbReference>
<dbReference type="PANTHER" id="PTHR42941:SF1">
    <property type="entry name" value="SLL1037 PROTEIN"/>
    <property type="match status" value="1"/>
</dbReference>
<feature type="chain" id="PRO_5039307167" evidence="1">
    <location>
        <begin position="20"/>
        <end position="329"/>
    </location>
</feature>
<keyword evidence="2" id="KW-0675">Receptor</keyword>
<protein>
    <submittedName>
        <fullName evidence="2">TRAP transporter solute receptor, TAXI family</fullName>
    </submittedName>
</protein>